<dbReference type="PATRIC" id="fig|442.7.peg.392"/>
<comment type="caution">
    <text evidence="1">The sequence shown here is derived from an EMBL/GenBank/DDBJ whole genome shotgun (WGS) entry which is preliminary data.</text>
</comment>
<protein>
    <submittedName>
        <fullName evidence="1">Uncharacterized protein</fullName>
    </submittedName>
</protein>
<sequence length="60" mass="6334">MTVFVVVYVVVFGSGLGILVRMLGREPEEDEHDADPSHASDILAMRTHPAVVNASAAKGA</sequence>
<name>A0A149R2B2_9PROT</name>
<gene>
    <name evidence="1" type="ORF">AD929_00425</name>
</gene>
<evidence type="ECO:0000313" key="1">
    <source>
        <dbReference type="EMBL" id="KXV03713.1"/>
    </source>
</evidence>
<dbReference type="AlphaFoldDB" id="A0A149R2B2"/>
<proteinExistence type="predicted"/>
<reference evidence="1 2" key="1">
    <citation type="submission" date="2015-06" db="EMBL/GenBank/DDBJ databases">
        <title>Improved classification and identification of acetic acid bacteria using matrix-assisted laser desorption/ionization time-of-flight mass spectrometry; Gluconobacter nephelii and Gluconobacter uchimurae are later heterotypic synonyms of Gluconobacter japonicus and Gluconobacter oxydans, respectively.</title>
        <authorList>
            <person name="Li L."/>
            <person name="Cleenwerck I."/>
            <person name="De Vuyst L."/>
            <person name="Vandamme P."/>
        </authorList>
    </citation>
    <scope>NUCLEOTIDE SEQUENCE [LARGE SCALE GENOMIC DNA]</scope>
    <source>
        <strain evidence="1 2">LMG 1764</strain>
    </source>
</reference>
<dbReference type="Proteomes" id="UP000075573">
    <property type="component" value="Unassembled WGS sequence"/>
</dbReference>
<evidence type="ECO:0000313" key="2">
    <source>
        <dbReference type="Proteomes" id="UP000075573"/>
    </source>
</evidence>
<dbReference type="EMBL" id="LHZB01000045">
    <property type="protein sequence ID" value="KXV03713.1"/>
    <property type="molecule type" value="Genomic_DNA"/>
</dbReference>
<accession>A0A149R2B2</accession>
<organism evidence="1 2">
    <name type="scientific">Gluconobacter potus</name>
    <dbReference type="NCBI Taxonomy" id="2724927"/>
    <lineage>
        <taxon>Bacteria</taxon>
        <taxon>Pseudomonadati</taxon>
        <taxon>Pseudomonadota</taxon>
        <taxon>Alphaproteobacteria</taxon>
        <taxon>Acetobacterales</taxon>
        <taxon>Acetobacteraceae</taxon>
        <taxon>Gluconobacter</taxon>
    </lineage>
</organism>